<comment type="similarity">
    <text evidence="2 12 13">Belongs to the NDK family.</text>
</comment>
<dbReference type="PANTHER" id="PTHR11349">
    <property type="entry name" value="NUCLEOSIDE DIPHOSPHATE KINASE"/>
    <property type="match status" value="1"/>
</dbReference>
<comment type="caution">
    <text evidence="12">Lacks conserved residue(s) required for the propagation of feature annotation.</text>
</comment>
<keyword evidence="8 15" id="KW-0418">Kinase</keyword>
<evidence type="ECO:0000259" key="14">
    <source>
        <dbReference type="SMART" id="SM00562"/>
    </source>
</evidence>
<dbReference type="GO" id="GO:0006228">
    <property type="term" value="P:UTP biosynthetic process"/>
    <property type="evidence" value="ECO:0007669"/>
    <property type="project" value="InterPro"/>
</dbReference>
<dbReference type="PROSITE" id="PS51374">
    <property type="entry name" value="NDPK_LIKE"/>
    <property type="match status" value="1"/>
</dbReference>
<reference evidence="15 16" key="1">
    <citation type="submission" date="2020-04" db="EMBL/GenBank/DDBJ databases">
        <title>Novel strain L. Fermentum HFD1 producer antibacterial peptides.</title>
        <authorList>
            <person name="Ozhegov G.D."/>
            <person name="Pavlova A.S."/>
            <person name="Zhuravleva D.E."/>
            <person name="Gogoleva N.V."/>
            <person name="Shagimardanova E.I."/>
            <person name="Markelova M.I."/>
            <person name="Yarullina D.R."/>
            <person name="Kayumov A.R."/>
        </authorList>
    </citation>
    <scope>NUCLEOTIDE SEQUENCE [LARGE SCALE GENOMIC DNA]</scope>
    <source>
        <strain evidence="15 16">HFD1</strain>
    </source>
</reference>
<dbReference type="CDD" id="cd04413">
    <property type="entry name" value="NDPk_I"/>
    <property type="match status" value="1"/>
</dbReference>
<protein>
    <recommendedName>
        <fullName evidence="4">Nucleoside diphosphate kinase</fullName>
        <ecNumber evidence="3">2.7.4.6</ecNumber>
    </recommendedName>
</protein>
<keyword evidence="7" id="KW-0547">Nucleotide-binding</keyword>
<dbReference type="GO" id="GO:0005524">
    <property type="term" value="F:ATP binding"/>
    <property type="evidence" value="ECO:0007669"/>
    <property type="project" value="UniProtKB-KW"/>
</dbReference>
<dbReference type="Pfam" id="PF00334">
    <property type="entry name" value="NDK"/>
    <property type="match status" value="1"/>
</dbReference>
<dbReference type="InterPro" id="IPR034907">
    <property type="entry name" value="NDK-like_dom"/>
</dbReference>
<evidence type="ECO:0000256" key="13">
    <source>
        <dbReference type="RuleBase" id="RU004011"/>
    </source>
</evidence>
<dbReference type="SUPFAM" id="SSF54919">
    <property type="entry name" value="Nucleoside diphosphate kinase, NDK"/>
    <property type="match status" value="1"/>
</dbReference>
<evidence type="ECO:0000256" key="6">
    <source>
        <dbReference type="ARBA" id="ARBA00022723"/>
    </source>
</evidence>
<evidence type="ECO:0000313" key="15">
    <source>
        <dbReference type="EMBL" id="QIX58659.1"/>
    </source>
</evidence>
<dbReference type="GO" id="GO:0004550">
    <property type="term" value="F:nucleoside diphosphate kinase activity"/>
    <property type="evidence" value="ECO:0007669"/>
    <property type="project" value="UniProtKB-EC"/>
</dbReference>
<gene>
    <name evidence="15" type="primary">ndk</name>
    <name evidence="15" type="ORF">HCY95_01095</name>
</gene>
<keyword evidence="11" id="KW-0546">Nucleotide metabolism</keyword>
<dbReference type="InterPro" id="IPR036850">
    <property type="entry name" value="NDK-like_dom_sf"/>
</dbReference>
<dbReference type="Gene3D" id="3.30.70.141">
    <property type="entry name" value="Nucleoside diphosphate kinase-like domain"/>
    <property type="match status" value="1"/>
</dbReference>
<dbReference type="EC" id="2.7.4.6" evidence="3"/>
<evidence type="ECO:0000256" key="4">
    <source>
        <dbReference type="ARBA" id="ARBA00017632"/>
    </source>
</evidence>
<evidence type="ECO:0000256" key="10">
    <source>
        <dbReference type="ARBA" id="ARBA00022842"/>
    </source>
</evidence>
<keyword evidence="5 15" id="KW-0808">Transferase</keyword>
<accession>A0AAJ4KW01</accession>
<feature type="domain" description="Nucleoside diphosphate kinase-like" evidence="14">
    <location>
        <begin position="6"/>
        <end position="147"/>
    </location>
</feature>
<evidence type="ECO:0000256" key="1">
    <source>
        <dbReference type="ARBA" id="ARBA00001946"/>
    </source>
</evidence>
<dbReference type="SMART" id="SM00562">
    <property type="entry name" value="NDK"/>
    <property type="match status" value="1"/>
</dbReference>
<evidence type="ECO:0000256" key="12">
    <source>
        <dbReference type="PROSITE-ProRule" id="PRU00706"/>
    </source>
</evidence>
<evidence type="ECO:0000256" key="2">
    <source>
        <dbReference type="ARBA" id="ARBA00008142"/>
    </source>
</evidence>
<evidence type="ECO:0000256" key="5">
    <source>
        <dbReference type="ARBA" id="ARBA00022679"/>
    </source>
</evidence>
<dbReference type="PRINTS" id="PR01243">
    <property type="entry name" value="NUCDPKINASE"/>
</dbReference>
<dbReference type="FunFam" id="3.30.70.141:FF:000003">
    <property type="entry name" value="Nucleoside diphosphate kinase"/>
    <property type="match status" value="1"/>
</dbReference>
<dbReference type="AlphaFoldDB" id="A0AAJ4KW01"/>
<evidence type="ECO:0000256" key="11">
    <source>
        <dbReference type="ARBA" id="ARBA00023080"/>
    </source>
</evidence>
<comment type="cofactor">
    <cofactor evidence="1">
        <name>Mg(2+)</name>
        <dbReference type="ChEBI" id="CHEBI:18420"/>
    </cofactor>
</comment>
<dbReference type="EMBL" id="CP050919">
    <property type="protein sequence ID" value="QIX58659.1"/>
    <property type="molecule type" value="Genomic_DNA"/>
</dbReference>
<keyword evidence="6" id="KW-0479">Metal-binding</keyword>
<evidence type="ECO:0000256" key="9">
    <source>
        <dbReference type="ARBA" id="ARBA00022840"/>
    </source>
</evidence>
<sequence>MMTMAEEWTLVLVKPDGVKNRHVGEVITRLERKGYQIIDLKMIEPTEDKLRQHYADKVNEPYFAGLMSYMTEGPIVGIIVAGTNVVKAIHRMAGATNPVEAAWGTIRGDFGREWPDGNLRNVVHTSDNPANAKREIEIWFPERTVVDQ</sequence>
<organism evidence="15 16">
    <name type="scientific">Limosilactobacillus fermentum</name>
    <name type="common">Lactobacillus fermentum</name>
    <dbReference type="NCBI Taxonomy" id="1613"/>
    <lineage>
        <taxon>Bacteria</taxon>
        <taxon>Bacillati</taxon>
        <taxon>Bacillota</taxon>
        <taxon>Bacilli</taxon>
        <taxon>Lactobacillales</taxon>
        <taxon>Lactobacillaceae</taxon>
        <taxon>Limosilactobacillus</taxon>
    </lineage>
</organism>
<evidence type="ECO:0000256" key="3">
    <source>
        <dbReference type="ARBA" id="ARBA00012966"/>
    </source>
</evidence>
<dbReference type="NCBIfam" id="NF001908">
    <property type="entry name" value="PRK00668.1"/>
    <property type="match status" value="1"/>
</dbReference>
<keyword evidence="9" id="KW-0067">ATP-binding</keyword>
<dbReference type="Proteomes" id="UP000503169">
    <property type="component" value="Chromosome"/>
</dbReference>
<evidence type="ECO:0000256" key="7">
    <source>
        <dbReference type="ARBA" id="ARBA00022741"/>
    </source>
</evidence>
<proteinExistence type="inferred from homology"/>
<dbReference type="GO" id="GO:0006183">
    <property type="term" value="P:GTP biosynthetic process"/>
    <property type="evidence" value="ECO:0007669"/>
    <property type="project" value="InterPro"/>
</dbReference>
<dbReference type="InterPro" id="IPR001564">
    <property type="entry name" value="Nucleoside_diP_kinase"/>
</dbReference>
<evidence type="ECO:0000256" key="8">
    <source>
        <dbReference type="ARBA" id="ARBA00022777"/>
    </source>
</evidence>
<dbReference type="GO" id="GO:0006241">
    <property type="term" value="P:CTP biosynthetic process"/>
    <property type="evidence" value="ECO:0007669"/>
    <property type="project" value="InterPro"/>
</dbReference>
<name>A0AAJ4KW01_LIMFE</name>
<keyword evidence="10" id="KW-0460">Magnesium</keyword>
<evidence type="ECO:0000313" key="16">
    <source>
        <dbReference type="Proteomes" id="UP000503169"/>
    </source>
</evidence>
<dbReference type="GO" id="GO:0046872">
    <property type="term" value="F:metal ion binding"/>
    <property type="evidence" value="ECO:0007669"/>
    <property type="project" value="UniProtKB-KW"/>
</dbReference>